<name>W8T582_PEPAC</name>
<proteinExistence type="predicted"/>
<dbReference type="InterPro" id="IPR050695">
    <property type="entry name" value="N-acetylmuramoyl_amidase_3"/>
</dbReference>
<dbReference type="Pfam" id="PF07833">
    <property type="entry name" value="Cu_amine_oxidN1"/>
    <property type="match status" value="1"/>
</dbReference>
<protein>
    <submittedName>
        <fullName evidence="3">N-acetylmuramoyl-L-alanine amidase</fullName>
        <ecNumber evidence="3">3.5.1.28</ecNumber>
    </submittedName>
</protein>
<dbReference type="InterPro" id="IPR021731">
    <property type="entry name" value="AMIN_dom"/>
</dbReference>
<dbReference type="InterPro" id="IPR002508">
    <property type="entry name" value="MurNAc-LAA_cat"/>
</dbReference>
<dbReference type="GO" id="GO:0009253">
    <property type="term" value="P:peptidoglycan catabolic process"/>
    <property type="evidence" value="ECO:0007669"/>
    <property type="project" value="InterPro"/>
</dbReference>
<dbReference type="Gene3D" id="3.40.630.40">
    <property type="entry name" value="Zn-dependent exopeptidases"/>
    <property type="match status" value="1"/>
</dbReference>
<dbReference type="Pfam" id="PF01520">
    <property type="entry name" value="Amidase_3"/>
    <property type="match status" value="1"/>
</dbReference>
<dbReference type="PANTHER" id="PTHR30404:SF0">
    <property type="entry name" value="N-ACETYLMURAMOYL-L-ALANINE AMIDASE AMIC"/>
    <property type="match status" value="1"/>
</dbReference>
<dbReference type="Proteomes" id="UP000019591">
    <property type="component" value="Chromosome"/>
</dbReference>
<keyword evidence="4" id="KW-1185">Reference proteome</keyword>
<dbReference type="EMBL" id="CP007452">
    <property type="protein sequence ID" value="AHM56020.1"/>
    <property type="molecule type" value="Genomic_DNA"/>
</dbReference>
<dbReference type="SUPFAM" id="SSF53187">
    <property type="entry name" value="Zn-dependent exopeptidases"/>
    <property type="match status" value="1"/>
</dbReference>
<dbReference type="Gene3D" id="3.30.457.10">
    <property type="entry name" value="Copper amine oxidase-like, N-terminal domain"/>
    <property type="match status" value="1"/>
</dbReference>
<dbReference type="CDD" id="cd02696">
    <property type="entry name" value="MurNAc-LAA"/>
    <property type="match status" value="1"/>
</dbReference>
<reference evidence="3 4" key="1">
    <citation type="journal article" date="2014" name="Genome Announc.">
        <title>Complete Genome Sequence of Amino Acid-Utilizing Eubacterium acidaminophilum al-2 (DSM 3953).</title>
        <authorList>
            <person name="Poehlein A."/>
            <person name="Andreesen J.R."/>
            <person name="Daniel R."/>
        </authorList>
    </citation>
    <scope>NUCLEOTIDE SEQUENCE [LARGE SCALE GENOMIC DNA]</scope>
    <source>
        <strain evidence="3 4">DSM 3953</strain>
    </source>
</reference>
<dbReference type="RefSeq" id="WP_025435062.1">
    <property type="nucleotide sequence ID" value="NZ_CP007452.1"/>
</dbReference>
<evidence type="ECO:0000313" key="3">
    <source>
        <dbReference type="EMBL" id="AHM56020.1"/>
    </source>
</evidence>
<accession>W8T582</accession>
<dbReference type="InterPro" id="IPR012854">
    <property type="entry name" value="Cu_amine_oxidase-like_N"/>
</dbReference>
<evidence type="ECO:0000256" key="1">
    <source>
        <dbReference type="ARBA" id="ARBA00022801"/>
    </source>
</evidence>
<dbReference type="OrthoDB" id="9806267at2"/>
<dbReference type="Pfam" id="PF11741">
    <property type="entry name" value="AMIN"/>
    <property type="match status" value="2"/>
</dbReference>
<dbReference type="PATRIC" id="fig|1286171.3.peg.665"/>
<dbReference type="STRING" id="1286171.EAL2_c07190"/>
<dbReference type="SMART" id="SM00646">
    <property type="entry name" value="Ami_3"/>
    <property type="match status" value="1"/>
</dbReference>
<sequence length="707" mass="76647">MRKNLLWFISTIVIYTLCLTGMAFAVGERTEKFIIDEKLQSAYVVDLSIDGKAVNADVPPIILNDRTLLPVRAVSEGIGCNVTWNQKTSEVVIEREYKTIKLKIDSSDVYVNGVKKKLPDNVPAKIVTYKDKGRTMVPARFVLEELGASVDWNSATRTVAVKSPGSLIDFGSADRSISLSSIKWSGNEAKIVTSAKPEFKDYVLAGPERLVVDLQNTKFGMKDYSTSISSGAVSQIRASQFATDPMVSRVVFDLNEGSSYKINTASDGIVISFEQKAAVQTPQAPAETPVTTKTLKIGAAKASTGDVYTLSVDGGISFNKLVLSSPERVVFDVFGAKPENDVQKPLDGSYVSDIKTYYYEAENKTRVVYTLASGIKTGDIKVAQTSGGIQLTSTKLPGVFALTYSAGAASTKLKVALDSTVKLLGSEYSKSDGKLALKFDSKYFKNEDMQAAINDTYLKKVTVSKTSSGYTYVNAYLSDGAKYDIRSSSTAIEVVLTKERSTKPLIVIDAGHGGKDPGAVGIDTKVTEKEIVLDIAGKLQKLLEAEGYNTIMTREDDTFVELYRRAAIANEAGADVFLSIHINASTTRSVSGIETLYYPPTTSSSGEVNLYDVSSGAASISNIKPSTDGKGLARTLQDMLIAEMKTANRGIVERPKLVVLNQTKMTASLVELGFISNSNEEALLRTDEYRQRLANALLKGIKEYFSN</sequence>
<dbReference type="eggNOG" id="COG0860">
    <property type="taxonomic scope" value="Bacteria"/>
</dbReference>
<dbReference type="GO" id="GO:0008745">
    <property type="term" value="F:N-acetylmuramoyl-L-alanine amidase activity"/>
    <property type="evidence" value="ECO:0007669"/>
    <property type="project" value="UniProtKB-EC"/>
</dbReference>
<evidence type="ECO:0000313" key="4">
    <source>
        <dbReference type="Proteomes" id="UP000019591"/>
    </source>
</evidence>
<dbReference type="InterPro" id="IPR036582">
    <property type="entry name" value="Mao_N_sf"/>
</dbReference>
<dbReference type="PANTHER" id="PTHR30404">
    <property type="entry name" value="N-ACETYLMURAMOYL-L-ALANINE AMIDASE"/>
    <property type="match status" value="1"/>
</dbReference>
<dbReference type="Gene3D" id="2.60.40.3500">
    <property type="match status" value="2"/>
</dbReference>
<dbReference type="HOGENOM" id="CLU_014322_10_0_9"/>
<keyword evidence="1 3" id="KW-0378">Hydrolase</keyword>
<dbReference type="AlphaFoldDB" id="W8T582"/>
<gene>
    <name evidence="3" type="ORF">EAL2_c07190</name>
</gene>
<dbReference type="GO" id="GO:0030288">
    <property type="term" value="C:outer membrane-bounded periplasmic space"/>
    <property type="evidence" value="ECO:0007669"/>
    <property type="project" value="TreeGrafter"/>
</dbReference>
<feature type="domain" description="MurNAc-LAA" evidence="2">
    <location>
        <begin position="566"/>
        <end position="702"/>
    </location>
</feature>
<dbReference type="EC" id="3.5.1.28" evidence="3"/>
<organism evidence="3 4">
    <name type="scientific">Peptoclostridium acidaminophilum DSM 3953</name>
    <dbReference type="NCBI Taxonomy" id="1286171"/>
    <lineage>
        <taxon>Bacteria</taxon>
        <taxon>Bacillati</taxon>
        <taxon>Bacillota</taxon>
        <taxon>Clostridia</taxon>
        <taxon>Peptostreptococcales</taxon>
        <taxon>Peptoclostridiaceae</taxon>
        <taxon>Peptoclostridium</taxon>
    </lineage>
</organism>
<evidence type="ECO:0000259" key="2">
    <source>
        <dbReference type="SMART" id="SM00646"/>
    </source>
</evidence>
<dbReference type="SUPFAM" id="SSF55383">
    <property type="entry name" value="Copper amine oxidase, domain N"/>
    <property type="match status" value="1"/>
</dbReference>
<dbReference type="KEGG" id="eac:EAL2_c07190"/>